<accession>A0A512HYD3</accession>
<dbReference type="RefSeq" id="WP_146828465.1">
    <property type="nucleotide sequence ID" value="NZ_BAAAYQ010000005.1"/>
</dbReference>
<evidence type="ECO:0000256" key="1">
    <source>
        <dbReference type="SAM" id="Phobius"/>
    </source>
</evidence>
<dbReference type="Proteomes" id="UP000321769">
    <property type="component" value="Unassembled WGS sequence"/>
</dbReference>
<feature type="transmembrane region" description="Helical" evidence="1">
    <location>
        <begin position="31"/>
        <end position="53"/>
    </location>
</feature>
<keyword evidence="3" id="KW-1185">Reference proteome</keyword>
<comment type="caution">
    <text evidence="2">The sequence shown here is derived from an EMBL/GenBank/DDBJ whole genome shotgun (WGS) entry which is preliminary data.</text>
</comment>
<dbReference type="EMBL" id="BJZQ01000020">
    <property type="protein sequence ID" value="GEO90476.1"/>
    <property type="molecule type" value="Genomic_DNA"/>
</dbReference>
<gene>
    <name evidence="2" type="ORF">AFL01nite_28030</name>
</gene>
<keyword evidence="1" id="KW-0812">Transmembrane</keyword>
<keyword evidence="1" id="KW-1133">Transmembrane helix</keyword>
<organism evidence="2 3">
    <name type="scientific">Aeromicrobium flavum</name>
    <dbReference type="NCBI Taxonomy" id="416568"/>
    <lineage>
        <taxon>Bacteria</taxon>
        <taxon>Bacillati</taxon>
        <taxon>Actinomycetota</taxon>
        <taxon>Actinomycetes</taxon>
        <taxon>Propionibacteriales</taxon>
        <taxon>Nocardioidaceae</taxon>
        <taxon>Aeromicrobium</taxon>
    </lineage>
</organism>
<evidence type="ECO:0000313" key="2">
    <source>
        <dbReference type="EMBL" id="GEO90476.1"/>
    </source>
</evidence>
<evidence type="ECO:0000313" key="3">
    <source>
        <dbReference type="Proteomes" id="UP000321769"/>
    </source>
</evidence>
<dbReference type="AlphaFoldDB" id="A0A512HYD3"/>
<keyword evidence="1" id="KW-0472">Membrane</keyword>
<protein>
    <submittedName>
        <fullName evidence="2">Uncharacterized protein</fullName>
    </submittedName>
</protein>
<name>A0A512HYD3_9ACTN</name>
<sequence>MVHPALGYLVTLLGARLDKARREEGASAVEWVVIAAVLVGICTAVGVILTTALRDEATNIGNDIQSP</sequence>
<dbReference type="OrthoDB" id="3829699at2"/>
<reference evidence="2 3" key="1">
    <citation type="submission" date="2019-07" db="EMBL/GenBank/DDBJ databases">
        <title>Whole genome shotgun sequence of Aeromicrobium flavum NBRC 107625.</title>
        <authorList>
            <person name="Hosoyama A."/>
            <person name="Uohara A."/>
            <person name="Ohji S."/>
            <person name="Ichikawa N."/>
        </authorList>
    </citation>
    <scope>NUCLEOTIDE SEQUENCE [LARGE SCALE GENOMIC DNA]</scope>
    <source>
        <strain evidence="2 3">NBRC 107625</strain>
    </source>
</reference>
<proteinExistence type="predicted"/>